<proteinExistence type="predicted"/>
<sequence>MLDTHNPIVQIFRAARDRLSADDISDQFQDRYSIKLFSSPKQHGNIYSDPVASEVVGLIVDGLGNSEEGRDLIVQDHSSQLQRVSEAHCKFISMQYPLLFPYGEDGFHEDLHYMPCPRSHNIKRKKVTMAEYYSYRLHDRADDFNTPLRCSRLTQAYIVDAYCCVEVE</sequence>
<evidence type="ECO:0000313" key="2">
    <source>
        <dbReference type="Proteomes" id="UP000604825"/>
    </source>
</evidence>
<dbReference type="EMBL" id="CAJGYO010000002">
    <property type="protein sequence ID" value="CAD6210090.1"/>
    <property type="molecule type" value="Genomic_DNA"/>
</dbReference>
<keyword evidence="2" id="KW-1185">Reference proteome</keyword>
<accession>A0A811MSF6</accession>
<reference evidence="1" key="1">
    <citation type="submission" date="2020-10" db="EMBL/GenBank/DDBJ databases">
        <authorList>
            <person name="Han B."/>
            <person name="Lu T."/>
            <person name="Zhao Q."/>
            <person name="Huang X."/>
            <person name="Zhao Y."/>
        </authorList>
    </citation>
    <scope>NUCLEOTIDE SEQUENCE</scope>
</reference>
<evidence type="ECO:0000313" key="1">
    <source>
        <dbReference type="EMBL" id="CAD6210090.1"/>
    </source>
</evidence>
<comment type="caution">
    <text evidence="1">The sequence shown here is derived from an EMBL/GenBank/DDBJ whole genome shotgun (WGS) entry which is preliminary data.</text>
</comment>
<dbReference type="Proteomes" id="UP000604825">
    <property type="component" value="Unassembled WGS sequence"/>
</dbReference>
<protein>
    <recommendedName>
        <fullName evidence="3">Helitron helicase-like domain-containing protein</fullName>
    </recommendedName>
</protein>
<evidence type="ECO:0008006" key="3">
    <source>
        <dbReference type="Google" id="ProtNLM"/>
    </source>
</evidence>
<dbReference type="AlphaFoldDB" id="A0A811MSF6"/>
<dbReference type="PANTHER" id="PTHR45786:SF76">
    <property type="entry name" value="OS08G0300100 PROTEIN"/>
    <property type="match status" value="1"/>
</dbReference>
<organism evidence="1 2">
    <name type="scientific">Miscanthus lutarioriparius</name>
    <dbReference type="NCBI Taxonomy" id="422564"/>
    <lineage>
        <taxon>Eukaryota</taxon>
        <taxon>Viridiplantae</taxon>
        <taxon>Streptophyta</taxon>
        <taxon>Embryophyta</taxon>
        <taxon>Tracheophyta</taxon>
        <taxon>Spermatophyta</taxon>
        <taxon>Magnoliopsida</taxon>
        <taxon>Liliopsida</taxon>
        <taxon>Poales</taxon>
        <taxon>Poaceae</taxon>
        <taxon>PACMAD clade</taxon>
        <taxon>Panicoideae</taxon>
        <taxon>Andropogonodae</taxon>
        <taxon>Andropogoneae</taxon>
        <taxon>Saccharinae</taxon>
        <taxon>Miscanthus</taxon>
    </lineage>
</organism>
<gene>
    <name evidence="1" type="ORF">NCGR_LOCUS6211</name>
</gene>
<dbReference type="PANTHER" id="PTHR45786">
    <property type="entry name" value="DNA BINDING PROTEIN-LIKE"/>
    <property type="match status" value="1"/>
</dbReference>
<dbReference type="OrthoDB" id="1900198at2759"/>
<name>A0A811MSF6_9POAL</name>